<comment type="caution">
    <text evidence="1">The sequence shown here is derived from an EMBL/GenBank/DDBJ whole genome shotgun (WGS) entry which is preliminary data.</text>
</comment>
<dbReference type="Proteomes" id="UP000278351">
    <property type="component" value="Unassembled WGS sequence"/>
</dbReference>
<name>A0A3N4PYW5_9BACT</name>
<evidence type="ECO:0000313" key="1">
    <source>
        <dbReference type="EMBL" id="RPE13148.1"/>
    </source>
</evidence>
<dbReference type="RefSeq" id="WP_123845665.1">
    <property type="nucleotide sequence ID" value="NZ_RPDH01000001.1"/>
</dbReference>
<dbReference type="AlphaFoldDB" id="A0A3N4PYW5"/>
<dbReference type="EMBL" id="RPDH01000001">
    <property type="protein sequence ID" value="RPE13148.1"/>
    <property type="molecule type" value="Genomic_DNA"/>
</dbReference>
<gene>
    <name evidence="1" type="ORF">EGT74_06350</name>
</gene>
<keyword evidence="2" id="KW-1185">Reference proteome</keyword>
<dbReference type="OrthoDB" id="1102561at2"/>
<protein>
    <submittedName>
        <fullName evidence="1">Uncharacterized protein</fullName>
    </submittedName>
</protein>
<accession>A0A3N4PYW5</accession>
<reference evidence="1 2" key="1">
    <citation type="submission" date="2018-11" db="EMBL/GenBank/DDBJ databases">
        <title>Chitinophaga lutea sp.nov., isolate from arsenic contaminated soil.</title>
        <authorList>
            <person name="Zong Y."/>
        </authorList>
    </citation>
    <scope>NUCLEOTIDE SEQUENCE [LARGE SCALE GENOMIC DNA]</scope>
    <source>
        <strain evidence="1 2">ZY74</strain>
    </source>
</reference>
<proteinExistence type="predicted"/>
<evidence type="ECO:0000313" key="2">
    <source>
        <dbReference type="Proteomes" id="UP000278351"/>
    </source>
</evidence>
<sequence length="478" mass="53952">MDNELQKLPDQTPVIEKQVQRITDFLNEMGLPSDNIIAPLDQREKIGKNLPDLIYNLPAEVKTGARYLSKVVVGAGFGLFDYALNSIWNEVVLALRKIAITYGLDIFFDKAVGAASRGNFKDEDDLGMLKDIVLLDTCKKLELISESTYKKLAHILDMRNDIGISHPTNANINAFELMGWVETCIKEVLQDQPSPDAIQVKSLITNFKEYADLVDQAWIDQVTPKLKALPTHHCDSIIRTLFGVYVSKETGPTLAKNISVLAPVVWPLTSTDEKDRLGFILAGYNNNLHKDKHTKGIEFFGFVKGNNHRTINERTVALDNLASRLKNAHFGWDNFMNEPPIIEEIMTFIEKPDDIPQQVVHNLVKTITLCRIGRGIPYNNGVSQRAKPYYNMFMKIIGPRYADLVMFELTQPDAQRKLQKSSIALTACKEMLTHLHSTVINGRQKEGLEYLIANIEKSASTVYSKQFQQISAPFITWS</sequence>
<organism evidence="1 2">
    <name type="scientific">Chitinophaga lutea</name>
    <dbReference type="NCBI Taxonomy" id="2488634"/>
    <lineage>
        <taxon>Bacteria</taxon>
        <taxon>Pseudomonadati</taxon>
        <taxon>Bacteroidota</taxon>
        <taxon>Chitinophagia</taxon>
        <taxon>Chitinophagales</taxon>
        <taxon>Chitinophagaceae</taxon>
        <taxon>Chitinophaga</taxon>
    </lineage>
</organism>